<reference evidence="1 2" key="1">
    <citation type="journal article" date="2019" name="Int. J. Syst. Evol. Microbiol.">
        <title>Capsulimonas corticalis gen. nov., sp. nov., an aerobic capsulated bacterium, of a novel bacterial order, Capsulimonadales ord. nov., of the class Armatimonadia of the phylum Armatimonadetes.</title>
        <authorList>
            <person name="Li J."/>
            <person name="Kudo C."/>
            <person name="Tonouchi A."/>
        </authorList>
    </citation>
    <scope>NUCLEOTIDE SEQUENCE [LARGE SCALE GENOMIC DNA]</scope>
    <source>
        <strain evidence="1 2">AX-7</strain>
    </source>
</reference>
<dbReference type="SUPFAM" id="SSF50630">
    <property type="entry name" value="Acid proteases"/>
    <property type="match status" value="1"/>
</dbReference>
<accession>A0A402D2X4</accession>
<organism evidence="1 2">
    <name type="scientific">Capsulimonas corticalis</name>
    <dbReference type="NCBI Taxonomy" id="2219043"/>
    <lineage>
        <taxon>Bacteria</taxon>
        <taxon>Bacillati</taxon>
        <taxon>Armatimonadota</taxon>
        <taxon>Armatimonadia</taxon>
        <taxon>Capsulimonadales</taxon>
        <taxon>Capsulimonadaceae</taxon>
        <taxon>Capsulimonas</taxon>
    </lineage>
</organism>
<proteinExistence type="predicted"/>
<dbReference type="InterPro" id="IPR034122">
    <property type="entry name" value="Retropepsin-like_bacterial"/>
</dbReference>
<dbReference type="RefSeq" id="WP_119323846.1">
    <property type="nucleotide sequence ID" value="NZ_AP025739.1"/>
</dbReference>
<sequence length="310" mass="32361">MRRDFLTFGGALRRGCVAGALALALNALPAMAQGQRASSGILAVIPFTVDSGHIFVAPLVNGRPASFVIDTGSGVDVVESESAARLGISASPQGDSAVVTGTGGTARAYFATIARIQLGSVQIAKSPAYLLHVAQSVRCDGLLGYEFLRRYLVTFDFQRHVMILRRPGAALPGQCVIPFVLSGGVPSVVGEAGGWPGRFLIDTGYGGTVVLNAPFVAKYHLRDRYAQDGRMVAGRGIGGRTQSDLVQLDSFQLGRVPVDGILAELTRQTQGAFAASGVAGTIGIEVLDRYLVTLDYPGGRMILAGSGARP</sequence>
<dbReference type="Gene3D" id="2.40.70.10">
    <property type="entry name" value="Acid Proteases"/>
    <property type="match status" value="2"/>
</dbReference>
<dbReference type="Pfam" id="PF13975">
    <property type="entry name" value="gag-asp_proteas"/>
    <property type="match status" value="1"/>
</dbReference>
<name>A0A402D2X4_9BACT</name>
<evidence type="ECO:0000313" key="1">
    <source>
        <dbReference type="EMBL" id="BDI28410.1"/>
    </source>
</evidence>
<keyword evidence="2" id="KW-1185">Reference proteome</keyword>
<protein>
    <submittedName>
        <fullName evidence="1">Uncharacterized protein</fullName>
    </submittedName>
</protein>
<dbReference type="CDD" id="cd05483">
    <property type="entry name" value="retropepsin_like_bacteria"/>
    <property type="match status" value="1"/>
</dbReference>
<dbReference type="AlphaFoldDB" id="A0A402D2X4"/>
<evidence type="ECO:0000313" key="2">
    <source>
        <dbReference type="Proteomes" id="UP000287394"/>
    </source>
</evidence>
<dbReference type="InterPro" id="IPR021109">
    <property type="entry name" value="Peptidase_aspartic_dom_sf"/>
</dbReference>
<dbReference type="Pfam" id="PF13650">
    <property type="entry name" value="Asp_protease_2"/>
    <property type="match status" value="1"/>
</dbReference>
<gene>
    <name evidence="1" type="ORF">CCAX7_004610</name>
</gene>
<dbReference type="KEGG" id="ccot:CCAX7_004610"/>
<dbReference type="OrthoDB" id="198130at2"/>
<dbReference type="Proteomes" id="UP000287394">
    <property type="component" value="Chromosome"/>
</dbReference>
<dbReference type="EMBL" id="AP025739">
    <property type="protein sequence ID" value="BDI28410.1"/>
    <property type="molecule type" value="Genomic_DNA"/>
</dbReference>